<proteinExistence type="predicted"/>
<evidence type="ECO:0008006" key="3">
    <source>
        <dbReference type="Google" id="ProtNLM"/>
    </source>
</evidence>
<name>A0A2R8BBB5_9RHOB</name>
<dbReference type="OrthoDB" id="9769293at2"/>
<keyword evidence="2" id="KW-1185">Reference proteome</keyword>
<accession>A0A2R8BBB5</accession>
<dbReference type="EMBL" id="OMOR01000001">
    <property type="protein sequence ID" value="SPH20355.1"/>
    <property type="molecule type" value="Genomic_DNA"/>
</dbReference>
<dbReference type="RefSeq" id="WP_108827579.1">
    <property type="nucleotide sequence ID" value="NZ_OMOR01000001.1"/>
</dbReference>
<gene>
    <name evidence="1" type="ORF">ASD8599_01091</name>
</gene>
<dbReference type="Proteomes" id="UP000244880">
    <property type="component" value="Unassembled WGS sequence"/>
</dbReference>
<dbReference type="AlphaFoldDB" id="A0A2R8BBB5"/>
<protein>
    <recommendedName>
        <fullName evidence="3">ParB/Sulfiredoxin domain-containing protein</fullName>
    </recommendedName>
</protein>
<evidence type="ECO:0000313" key="2">
    <source>
        <dbReference type="Proteomes" id="UP000244880"/>
    </source>
</evidence>
<organism evidence="1 2">
    <name type="scientific">Ascidiaceihabitans donghaensis</name>
    <dbReference type="NCBI Taxonomy" id="1510460"/>
    <lineage>
        <taxon>Bacteria</taxon>
        <taxon>Pseudomonadati</taxon>
        <taxon>Pseudomonadota</taxon>
        <taxon>Alphaproteobacteria</taxon>
        <taxon>Rhodobacterales</taxon>
        <taxon>Paracoccaceae</taxon>
        <taxon>Ascidiaceihabitans</taxon>
    </lineage>
</organism>
<reference evidence="1 2" key="1">
    <citation type="submission" date="2018-03" db="EMBL/GenBank/DDBJ databases">
        <authorList>
            <person name="Keele B.F."/>
        </authorList>
    </citation>
    <scope>NUCLEOTIDE SEQUENCE [LARGE SCALE GENOMIC DNA]</scope>
    <source>
        <strain evidence="1 2">CECT 8599</strain>
    </source>
</reference>
<sequence length="387" mass="42531">MTDLPNNAVGGTPDRINISELLLDESNPRFGELERGVEQSQLVDLIIDKFGIEDVVSSLAMNGFFAAEPLVCVRRADGKLVVKEGNRRLCACIVLTGDARAVRQEKLTNRVQKAWTENGSPAIEPIPVLIFEQDGPAAETMLSYLGVRHIASAQPWDSYAKASWVAKITDDTGMPVSKITEMIGDQHSTVVRLLEGYRFIRQMVETGHFQPSDSQKRGRGSVSEYPFSWVYTILGYKATRDFCGLQDKVSDKPNPIPETKLGNAATVVQAMFGDRKTGRSSAIVDSRQLVDLAKALSDPDKVALLKTGSDLVTVLDKTKPIEIKLEENLSKIRSILSDLVASVSETPPEIETAKQHLGTSVKVRSSASDLAKRLKEIADKEFEEDDD</sequence>
<evidence type="ECO:0000313" key="1">
    <source>
        <dbReference type="EMBL" id="SPH20355.1"/>
    </source>
</evidence>